<proteinExistence type="predicted"/>
<gene>
    <name evidence="2" type="ORF">GLRG_09845</name>
</gene>
<feature type="region of interest" description="Disordered" evidence="1">
    <location>
        <begin position="116"/>
        <end position="136"/>
    </location>
</feature>
<feature type="region of interest" description="Disordered" evidence="1">
    <location>
        <begin position="248"/>
        <end position="271"/>
    </location>
</feature>
<dbReference type="STRING" id="645133.E3QV11"/>
<dbReference type="Proteomes" id="UP000008782">
    <property type="component" value="Unassembled WGS sequence"/>
</dbReference>
<name>E3QV11_COLGM</name>
<accession>E3QV11</accession>
<reference evidence="3" key="1">
    <citation type="journal article" date="2012" name="Nat. Genet.">
        <title>Lifestyle transitions in plant pathogenic Colletotrichum fungi deciphered by genome and transcriptome analyses.</title>
        <authorList>
            <person name="O'Connell R.J."/>
            <person name="Thon M.R."/>
            <person name="Hacquard S."/>
            <person name="Amyotte S.G."/>
            <person name="Kleemann J."/>
            <person name="Torres M.F."/>
            <person name="Damm U."/>
            <person name="Buiate E.A."/>
            <person name="Epstein L."/>
            <person name="Alkan N."/>
            <person name="Altmueller J."/>
            <person name="Alvarado-Balderrama L."/>
            <person name="Bauser C.A."/>
            <person name="Becker C."/>
            <person name="Birren B.W."/>
            <person name="Chen Z."/>
            <person name="Choi J."/>
            <person name="Crouch J.A."/>
            <person name="Duvick J.P."/>
            <person name="Farman M.A."/>
            <person name="Gan P."/>
            <person name="Heiman D."/>
            <person name="Henrissat B."/>
            <person name="Howard R.J."/>
            <person name="Kabbage M."/>
            <person name="Koch C."/>
            <person name="Kracher B."/>
            <person name="Kubo Y."/>
            <person name="Law A.D."/>
            <person name="Lebrun M.-H."/>
            <person name="Lee Y.-H."/>
            <person name="Miyara I."/>
            <person name="Moore N."/>
            <person name="Neumann U."/>
            <person name="Nordstroem K."/>
            <person name="Panaccione D.G."/>
            <person name="Panstruga R."/>
            <person name="Place M."/>
            <person name="Proctor R.H."/>
            <person name="Prusky D."/>
            <person name="Rech G."/>
            <person name="Reinhardt R."/>
            <person name="Rollins J.A."/>
            <person name="Rounsley S."/>
            <person name="Schardl C.L."/>
            <person name="Schwartz D.C."/>
            <person name="Shenoy N."/>
            <person name="Shirasu K."/>
            <person name="Sikhakolli U.R."/>
            <person name="Stueber K."/>
            <person name="Sukno S.A."/>
            <person name="Sweigard J.A."/>
            <person name="Takano Y."/>
            <person name="Takahara H."/>
            <person name="Trail F."/>
            <person name="van der Does H.C."/>
            <person name="Voll L.M."/>
            <person name="Will I."/>
            <person name="Young S."/>
            <person name="Zeng Q."/>
            <person name="Zhang J."/>
            <person name="Zhou S."/>
            <person name="Dickman M.B."/>
            <person name="Schulze-Lefert P."/>
            <person name="Ver Loren van Themaat E."/>
            <person name="Ma L.-J."/>
            <person name="Vaillancourt L.J."/>
        </authorList>
    </citation>
    <scope>NUCLEOTIDE SEQUENCE [LARGE SCALE GENOMIC DNA]</scope>
    <source>
        <strain evidence="3">M1.001 / M2 / FGSC 10212</strain>
    </source>
</reference>
<protein>
    <submittedName>
        <fullName evidence="2">Uncharacterized protein</fullName>
    </submittedName>
</protein>
<feature type="compositionally biased region" description="Basic and acidic residues" evidence="1">
    <location>
        <begin position="254"/>
        <end position="270"/>
    </location>
</feature>
<dbReference type="HOGENOM" id="CLU_842007_0_0_1"/>
<dbReference type="EMBL" id="GG697383">
    <property type="protein sequence ID" value="EFQ34701.1"/>
    <property type="molecule type" value="Genomic_DNA"/>
</dbReference>
<dbReference type="AlphaFoldDB" id="E3QV11"/>
<dbReference type="RefSeq" id="XP_008098721.1">
    <property type="nucleotide sequence ID" value="XM_008100530.1"/>
</dbReference>
<evidence type="ECO:0000313" key="3">
    <source>
        <dbReference type="Proteomes" id="UP000008782"/>
    </source>
</evidence>
<dbReference type="OrthoDB" id="4846764at2759"/>
<dbReference type="eggNOG" id="ENOG502TKXN">
    <property type="taxonomic scope" value="Eukaryota"/>
</dbReference>
<sequence length="330" mass="36760">MNKQLSNNGQGVKETVSSQVGLLKDQLLENFSDLERRSKEISNNSLGATYKSHKLKWKILQGLPESNWEIKMSWQWPDCEVVVRRDGLNPAVCELPGISSMRKPAYSATNIAETTGLPSVTSKPPPASITTPASTSPACSKDDDCKSCPHGEMATTQKTSTTSSAPIPRWTQTCSTGGLRFDKNTAAQWVEDFCKEAHKKKWSDDDWFNAKTDGKMAKTKGISVYDNKDGKKISSYRFIIHVVKPGRENSNGKLDNEKGKPHTRWCEPKGRGSNLESALDWLREDPNQCRRQLQSLLMCKPRPEDAETPSGGNQAGLCLQWTIDVKKEDK</sequence>
<evidence type="ECO:0000256" key="1">
    <source>
        <dbReference type="SAM" id="MobiDB-lite"/>
    </source>
</evidence>
<keyword evidence="3" id="KW-1185">Reference proteome</keyword>
<evidence type="ECO:0000313" key="2">
    <source>
        <dbReference type="EMBL" id="EFQ34701.1"/>
    </source>
</evidence>
<dbReference type="GeneID" id="24415210"/>
<organism evidence="3">
    <name type="scientific">Colletotrichum graminicola (strain M1.001 / M2 / FGSC 10212)</name>
    <name type="common">Maize anthracnose fungus</name>
    <name type="synonym">Glomerella graminicola</name>
    <dbReference type="NCBI Taxonomy" id="645133"/>
    <lineage>
        <taxon>Eukaryota</taxon>
        <taxon>Fungi</taxon>
        <taxon>Dikarya</taxon>
        <taxon>Ascomycota</taxon>
        <taxon>Pezizomycotina</taxon>
        <taxon>Sordariomycetes</taxon>
        <taxon>Hypocreomycetidae</taxon>
        <taxon>Glomerellales</taxon>
        <taxon>Glomerellaceae</taxon>
        <taxon>Colletotrichum</taxon>
        <taxon>Colletotrichum graminicola species complex</taxon>
    </lineage>
</organism>
<dbReference type="VEuPathDB" id="FungiDB:GLRG_09845"/>